<evidence type="ECO:0000256" key="3">
    <source>
        <dbReference type="ARBA" id="ARBA00022741"/>
    </source>
</evidence>
<feature type="binding site" evidence="7">
    <location>
        <position position="111"/>
    </location>
    <ligand>
        <name>Zn(2+)</name>
        <dbReference type="ChEBI" id="CHEBI:29105"/>
    </ligand>
</feature>
<dbReference type="Proteomes" id="UP001254608">
    <property type="component" value="Unassembled WGS sequence"/>
</dbReference>
<dbReference type="SUPFAM" id="SSF52374">
    <property type="entry name" value="Nucleotidylyl transferase"/>
    <property type="match status" value="1"/>
</dbReference>
<comment type="function">
    <text evidence="7">Catalyzes the tRNA-independent activation of glutamate in presence of ATP and the subsequent transfer of glutamate onto a tRNA(Asp). Glutamate is transferred on the 2-amino-5-(4,5-dihydroxy-2-cyclopenten-1-yl) moiety of the queuosine in the wobble position of the QUC anticodon.</text>
</comment>
<dbReference type="NCBIfam" id="NF004314">
    <property type="entry name" value="PRK05710.1-3"/>
    <property type="match status" value="1"/>
</dbReference>
<accession>A0ABU2WI33</accession>
<feature type="binding site" evidence="7">
    <location>
        <position position="129"/>
    </location>
    <ligand>
        <name>Zn(2+)</name>
        <dbReference type="ChEBI" id="CHEBI:29105"/>
    </ligand>
</feature>
<proteinExistence type="inferred from homology"/>
<name>A0ABU2WI33_9GAMM</name>
<evidence type="ECO:0000256" key="5">
    <source>
        <dbReference type="ARBA" id="ARBA00022840"/>
    </source>
</evidence>
<organism evidence="10 11">
    <name type="scientific">Banduia mediterranea</name>
    <dbReference type="NCBI Taxonomy" id="3075609"/>
    <lineage>
        <taxon>Bacteria</taxon>
        <taxon>Pseudomonadati</taxon>
        <taxon>Pseudomonadota</taxon>
        <taxon>Gammaproteobacteria</taxon>
        <taxon>Nevskiales</taxon>
        <taxon>Algiphilaceae</taxon>
        <taxon>Banduia</taxon>
    </lineage>
</organism>
<dbReference type="InterPro" id="IPR049940">
    <property type="entry name" value="GluQ/Sye"/>
</dbReference>
<reference evidence="10 11" key="1">
    <citation type="submission" date="2023-09" db="EMBL/GenBank/DDBJ databases">
        <authorList>
            <person name="Rey-Velasco X."/>
        </authorList>
    </citation>
    <scope>NUCLEOTIDE SEQUENCE [LARGE SCALE GENOMIC DNA]</scope>
    <source>
        <strain evidence="10 11">W345</strain>
    </source>
</reference>
<evidence type="ECO:0000256" key="8">
    <source>
        <dbReference type="RuleBase" id="RU363037"/>
    </source>
</evidence>
<dbReference type="HAMAP" id="MF_01428">
    <property type="entry name" value="Glu_Q_tRNA_synth"/>
    <property type="match status" value="1"/>
</dbReference>
<dbReference type="Gene3D" id="3.40.50.620">
    <property type="entry name" value="HUPs"/>
    <property type="match status" value="1"/>
</dbReference>
<dbReference type="PANTHER" id="PTHR43311:SF1">
    <property type="entry name" value="GLUTAMYL-Q TRNA(ASP) SYNTHETASE"/>
    <property type="match status" value="1"/>
</dbReference>
<comment type="caution">
    <text evidence="10">The sequence shown here is derived from an EMBL/GenBank/DDBJ whole genome shotgun (WGS) entry which is preliminary data.</text>
</comment>
<keyword evidence="3 7" id="KW-0547">Nucleotide-binding</keyword>
<feature type="binding site" evidence="7">
    <location>
        <position position="53"/>
    </location>
    <ligand>
        <name>L-glutamate</name>
        <dbReference type="ChEBI" id="CHEBI:29985"/>
    </ligand>
</feature>
<dbReference type="GO" id="GO:0016874">
    <property type="term" value="F:ligase activity"/>
    <property type="evidence" value="ECO:0007669"/>
    <property type="project" value="UniProtKB-KW"/>
</dbReference>
<dbReference type="EMBL" id="JAVRIC010000008">
    <property type="protein sequence ID" value="MDT0497188.1"/>
    <property type="molecule type" value="Genomic_DNA"/>
</dbReference>
<evidence type="ECO:0000256" key="1">
    <source>
        <dbReference type="ARBA" id="ARBA00022598"/>
    </source>
</evidence>
<dbReference type="InterPro" id="IPR020058">
    <property type="entry name" value="Glu/Gln-tRNA-synth_Ib_cat-dom"/>
</dbReference>
<feature type="binding site" evidence="7">
    <location>
        <begin position="17"/>
        <end position="21"/>
    </location>
    <ligand>
        <name>L-glutamate</name>
        <dbReference type="ChEBI" id="CHEBI:29985"/>
    </ligand>
</feature>
<evidence type="ECO:0000313" key="11">
    <source>
        <dbReference type="Proteomes" id="UP001254608"/>
    </source>
</evidence>
<dbReference type="PANTHER" id="PTHR43311">
    <property type="entry name" value="GLUTAMATE--TRNA LIGASE"/>
    <property type="match status" value="1"/>
</dbReference>
<feature type="binding site" evidence="7">
    <location>
        <position position="245"/>
    </location>
    <ligand>
        <name>ATP</name>
        <dbReference type="ChEBI" id="CHEBI:30616"/>
    </ligand>
</feature>
<gene>
    <name evidence="10" type="primary">gluQRS</name>
    <name evidence="7" type="synonym">gluQ</name>
    <name evidence="10" type="ORF">RM530_07390</name>
</gene>
<feature type="binding site" evidence="7">
    <location>
        <position position="186"/>
    </location>
    <ligand>
        <name>L-glutamate</name>
        <dbReference type="ChEBI" id="CHEBI:29985"/>
    </ligand>
</feature>
<dbReference type="NCBIfam" id="TIGR03838">
    <property type="entry name" value="queuosine_YadB"/>
    <property type="match status" value="1"/>
</dbReference>
<evidence type="ECO:0000256" key="4">
    <source>
        <dbReference type="ARBA" id="ARBA00022833"/>
    </source>
</evidence>
<comment type="cofactor">
    <cofactor evidence="7">
        <name>Zn(2+)</name>
        <dbReference type="ChEBI" id="CHEBI:29105"/>
    </cofactor>
    <text evidence="7">Binds 1 zinc ion per subunit.</text>
</comment>
<protein>
    <recommendedName>
        <fullName evidence="7">Glutamyl-Q tRNA(Asp) synthetase</fullName>
        <shortName evidence="7">Glu-Q-RSs</shortName>
        <ecNumber evidence="7">6.1.1.-</ecNumber>
    </recommendedName>
</protein>
<evidence type="ECO:0000259" key="9">
    <source>
        <dbReference type="Pfam" id="PF00749"/>
    </source>
</evidence>
<feature type="binding site" evidence="7">
    <location>
        <position position="109"/>
    </location>
    <ligand>
        <name>Zn(2+)</name>
        <dbReference type="ChEBI" id="CHEBI:29105"/>
    </ligand>
</feature>
<evidence type="ECO:0000256" key="6">
    <source>
        <dbReference type="ARBA" id="ARBA00023146"/>
    </source>
</evidence>
<dbReference type="RefSeq" id="WP_311364688.1">
    <property type="nucleotide sequence ID" value="NZ_JAVRIC010000008.1"/>
</dbReference>
<dbReference type="Pfam" id="PF00749">
    <property type="entry name" value="tRNA-synt_1c"/>
    <property type="match status" value="1"/>
</dbReference>
<feature type="short sequence motif" description="'KMSKS' region" evidence="7">
    <location>
        <begin position="242"/>
        <end position="246"/>
    </location>
</feature>
<dbReference type="PRINTS" id="PR00987">
    <property type="entry name" value="TRNASYNTHGLU"/>
</dbReference>
<dbReference type="InterPro" id="IPR014729">
    <property type="entry name" value="Rossmann-like_a/b/a_fold"/>
</dbReference>
<feature type="short sequence motif" description="'HIGH' region" evidence="7">
    <location>
        <begin position="20"/>
        <end position="30"/>
    </location>
</feature>
<keyword evidence="11" id="KW-1185">Reference proteome</keyword>
<comment type="similarity">
    <text evidence="7">Belongs to the class-I aminoacyl-tRNA synthetase family. GluQ subfamily.</text>
</comment>
<feature type="binding site" evidence="7">
    <location>
        <position position="133"/>
    </location>
    <ligand>
        <name>Zn(2+)</name>
        <dbReference type="ChEBI" id="CHEBI:29105"/>
    </ligand>
</feature>
<keyword evidence="2 7" id="KW-0479">Metal-binding</keyword>
<keyword evidence="6 7" id="KW-0030">Aminoacyl-tRNA synthetase</keyword>
<dbReference type="InterPro" id="IPR000924">
    <property type="entry name" value="Glu/Gln-tRNA-synth"/>
</dbReference>
<evidence type="ECO:0000256" key="7">
    <source>
        <dbReference type="HAMAP-Rule" id="MF_01428"/>
    </source>
</evidence>
<sequence>MHPPSTFASAARAYRGRFAPTPSAPLHLGSLIAALASYLEARRHRGLWLLRIDDLDSPRCPPGTDSLICAQLEAHGLYWDGQPRRQSQHLHEYGEALESLIASGQVYACACTRAVLAQTSAQGPDGPVYSGTCRESGLDRHGHALRFRIGAGTVALADGWQGEVVRSQAKDIGDFVVRRADGIFGYQLACAVDEFQQGITEVVRGADLLASSLRQILLLGALAWPQPDYRHLPVLADAEGRKLSKQNHAPPIEQRDAARNLSHALEFLGQTPPPDLAAAPVREVMDWAQANWTPQRVPGVHEIFAARLV</sequence>
<dbReference type="InterPro" id="IPR022380">
    <property type="entry name" value="Glu-Q_tRNA(Asp)_Synthase"/>
</dbReference>
<evidence type="ECO:0000313" key="10">
    <source>
        <dbReference type="EMBL" id="MDT0497188.1"/>
    </source>
</evidence>
<keyword evidence="5 7" id="KW-0067">ATP-binding</keyword>
<keyword evidence="4 7" id="KW-0862">Zinc</keyword>
<keyword evidence="8" id="KW-0648">Protein biosynthesis</keyword>
<feature type="binding site" evidence="7">
    <location>
        <position position="204"/>
    </location>
    <ligand>
        <name>L-glutamate</name>
        <dbReference type="ChEBI" id="CHEBI:29985"/>
    </ligand>
</feature>
<keyword evidence="1 7" id="KW-0436">Ligase</keyword>
<feature type="domain" description="Glutamyl/glutaminyl-tRNA synthetase class Ib catalytic" evidence="9">
    <location>
        <begin position="15"/>
        <end position="248"/>
    </location>
</feature>
<evidence type="ECO:0000256" key="2">
    <source>
        <dbReference type="ARBA" id="ARBA00022723"/>
    </source>
</evidence>
<dbReference type="EC" id="6.1.1.-" evidence="7"/>